<dbReference type="PROSITE" id="PS00028">
    <property type="entry name" value="ZINC_FINGER_C2H2_1"/>
    <property type="match status" value="1"/>
</dbReference>
<protein>
    <recommendedName>
        <fullName evidence="3">C2H2-type domain-containing protein</fullName>
    </recommendedName>
</protein>
<proteinExistence type="predicted"/>
<accession>A0A0C3DXG2</accession>
<keyword evidence="1" id="KW-0862">Zinc</keyword>
<dbReference type="AlphaFoldDB" id="A0A0C3DXG2"/>
<feature type="compositionally biased region" description="Polar residues" evidence="2">
    <location>
        <begin position="76"/>
        <end position="92"/>
    </location>
</feature>
<evidence type="ECO:0000313" key="4">
    <source>
        <dbReference type="EMBL" id="KIM60864.1"/>
    </source>
</evidence>
<dbReference type="Proteomes" id="UP000053989">
    <property type="component" value="Unassembled WGS sequence"/>
</dbReference>
<dbReference type="InterPro" id="IPR036236">
    <property type="entry name" value="Znf_C2H2_sf"/>
</dbReference>
<dbReference type="InterPro" id="IPR013087">
    <property type="entry name" value="Znf_C2H2_type"/>
</dbReference>
<feature type="region of interest" description="Disordered" evidence="2">
    <location>
        <begin position="64"/>
        <end position="95"/>
    </location>
</feature>
<evidence type="ECO:0000256" key="1">
    <source>
        <dbReference type="PROSITE-ProRule" id="PRU00042"/>
    </source>
</evidence>
<keyword evidence="5" id="KW-1185">Reference proteome</keyword>
<dbReference type="STRING" id="1036808.A0A0C3DXG2"/>
<evidence type="ECO:0000313" key="5">
    <source>
        <dbReference type="Proteomes" id="UP000053989"/>
    </source>
</evidence>
<dbReference type="SMART" id="SM00355">
    <property type="entry name" value="ZnF_C2H2"/>
    <property type="match status" value="2"/>
</dbReference>
<reference evidence="4 5" key="1">
    <citation type="submission" date="2014-04" db="EMBL/GenBank/DDBJ databases">
        <authorList>
            <consortium name="DOE Joint Genome Institute"/>
            <person name="Kuo A."/>
            <person name="Kohler A."/>
            <person name="Nagy L.G."/>
            <person name="Floudas D."/>
            <person name="Copeland A."/>
            <person name="Barry K.W."/>
            <person name="Cichocki N."/>
            <person name="Veneault-Fourrey C."/>
            <person name="LaButti K."/>
            <person name="Lindquist E.A."/>
            <person name="Lipzen A."/>
            <person name="Lundell T."/>
            <person name="Morin E."/>
            <person name="Murat C."/>
            <person name="Sun H."/>
            <person name="Tunlid A."/>
            <person name="Henrissat B."/>
            <person name="Grigoriev I.V."/>
            <person name="Hibbett D.S."/>
            <person name="Martin F."/>
            <person name="Nordberg H.P."/>
            <person name="Cantor M.N."/>
            <person name="Hua S.X."/>
        </authorList>
    </citation>
    <scope>NUCLEOTIDE SEQUENCE [LARGE SCALE GENOMIC DNA]</scope>
    <source>
        <strain evidence="4 5">Foug A</strain>
    </source>
</reference>
<sequence length="213" mass="23491">MDQPPILHRVVGSHEVTYIGVPQSEGNDWNGYNYMPDWSTNSLYITGTSAGNDHHGQQAVVTQGTPVCPSHLSDAQGYQRQSLHQPSDSNDGIHSPPEEDNLECCWLGQDGKSPCGQKFSDRMKVLKHLNHVHGVNGSARRDITCRWLPRSASSVCGRHLKRSNVSRHVDVHLGQTILCPYLGCGKSYSRGDSLRKHMKAHSGGNFNAQNVDV</sequence>
<feature type="domain" description="C2H2-type" evidence="3">
    <location>
        <begin position="177"/>
        <end position="206"/>
    </location>
</feature>
<evidence type="ECO:0000259" key="3">
    <source>
        <dbReference type="PROSITE" id="PS50157"/>
    </source>
</evidence>
<dbReference type="Gene3D" id="3.30.160.60">
    <property type="entry name" value="Classic Zinc Finger"/>
    <property type="match status" value="2"/>
</dbReference>
<organism evidence="4 5">
    <name type="scientific">Scleroderma citrinum Foug A</name>
    <dbReference type="NCBI Taxonomy" id="1036808"/>
    <lineage>
        <taxon>Eukaryota</taxon>
        <taxon>Fungi</taxon>
        <taxon>Dikarya</taxon>
        <taxon>Basidiomycota</taxon>
        <taxon>Agaricomycotina</taxon>
        <taxon>Agaricomycetes</taxon>
        <taxon>Agaricomycetidae</taxon>
        <taxon>Boletales</taxon>
        <taxon>Sclerodermatineae</taxon>
        <taxon>Sclerodermataceae</taxon>
        <taxon>Scleroderma</taxon>
    </lineage>
</organism>
<dbReference type="Pfam" id="PF00096">
    <property type="entry name" value="zf-C2H2"/>
    <property type="match status" value="1"/>
</dbReference>
<dbReference type="OrthoDB" id="2649786at2759"/>
<dbReference type="PROSITE" id="PS50157">
    <property type="entry name" value="ZINC_FINGER_C2H2_2"/>
    <property type="match status" value="1"/>
</dbReference>
<keyword evidence="1" id="KW-0863">Zinc-finger</keyword>
<name>A0A0C3DXG2_9AGAM</name>
<dbReference type="HOGENOM" id="CLU_1349603_0_0_1"/>
<evidence type="ECO:0000256" key="2">
    <source>
        <dbReference type="SAM" id="MobiDB-lite"/>
    </source>
</evidence>
<dbReference type="EMBL" id="KN822057">
    <property type="protein sequence ID" value="KIM60864.1"/>
    <property type="molecule type" value="Genomic_DNA"/>
</dbReference>
<keyword evidence="1" id="KW-0479">Metal-binding</keyword>
<dbReference type="GO" id="GO:0008270">
    <property type="term" value="F:zinc ion binding"/>
    <property type="evidence" value="ECO:0007669"/>
    <property type="project" value="UniProtKB-KW"/>
</dbReference>
<reference evidence="5" key="2">
    <citation type="submission" date="2015-01" db="EMBL/GenBank/DDBJ databases">
        <title>Evolutionary Origins and Diversification of the Mycorrhizal Mutualists.</title>
        <authorList>
            <consortium name="DOE Joint Genome Institute"/>
            <consortium name="Mycorrhizal Genomics Consortium"/>
            <person name="Kohler A."/>
            <person name="Kuo A."/>
            <person name="Nagy L.G."/>
            <person name="Floudas D."/>
            <person name="Copeland A."/>
            <person name="Barry K.W."/>
            <person name="Cichocki N."/>
            <person name="Veneault-Fourrey C."/>
            <person name="LaButti K."/>
            <person name="Lindquist E.A."/>
            <person name="Lipzen A."/>
            <person name="Lundell T."/>
            <person name="Morin E."/>
            <person name="Murat C."/>
            <person name="Riley R."/>
            <person name="Ohm R."/>
            <person name="Sun H."/>
            <person name="Tunlid A."/>
            <person name="Henrissat B."/>
            <person name="Grigoriev I.V."/>
            <person name="Hibbett D.S."/>
            <person name="Martin F."/>
        </authorList>
    </citation>
    <scope>NUCLEOTIDE SEQUENCE [LARGE SCALE GENOMIC DNA]</scope>
    <source>
        <strain evidence="5">Foug A</strain>
    </source>
</reference>
<gene>
    <name evidence="4" type="ORF">SCLCIDRAFT_1216379</name>
</gene>
<dbReference type="InParanoid" id="A0A0C3DXG2"/>
<dbReference type="SUPFAM" id="SSF57667">
    <property type="entry name" value="beta-beta-alpha zinc fingers"/>
    <property type="match status" value="1"/>
</dbReference>